<evidence type="ECO:0000256" key="5">
    <source>
        <dbReference type="ARBA" id="ARBA00023273"/>
    </source>
</evidence>
<feature type="compositionally biased region" description="Basic residues" evidence="9">
    <location>
        <begin position="79"/>
        <end position="90"/>
    </location>
</feature>
<feature type="region of interest" description="Disordered" evidence="9">
    <location>
        <begin position="77"/>
        <end position="100"/>
    </location>
</feature>
<evidence type="ECO:0000259" key="10">
    <source>
        <dbReference type="Pfam" id="PF13868"/>
    </source>
</evidence>
<reference evidence="11" key="1">
    <citation type="submission" date="2021-01" db="EMBL/GenBank/DDBJ databases">
        <authorList>
            <person name="Corre E."/>
            <person name="Pelletier E."/>
            <person name="Niang G."/>
            <person name="Scheremetjew M."/>
            <person name="Finn R."/>
            <person name="Kale V."/>
            <person name="Holt S."/>
            <person name="Cochrane G."/>
            <person name="Meng A."/>
            <person name="Brown T."/>
            <person name="Cohen L."/>
        </authorList>
    </citation>
    <scope>NUCLEOTIDE SEQUENCE</scope>
    <source>
        <strain evidence="11">CCCM811</strain>
    </source>
</reference>
<dbReference type="PANTHER" id="PTHR15504">
    <property type="entry name" value="NASOPHARYNGEAL EPITHELIUM SPECIFIC PROTEIN 1"/>
    <property type="match status" value="1"/>
</dbReference>
<evidence type="ECO:0000256" key="4">
    <source>
        <dbReference type="ARBA" id="ARBA00023069"/>
    </source>
</evidence>
<evidence type="ECO:0000256" key="3">
    <source>
        <dbReference type="ARBA" id="ARBA00023054"/>
    </source>
</evidence>
<evidence type="ECO:0000256" key="7">
    <source>
        <dbReference type="ARBA" id="ARBA00034142"/>
    </source>
</evidence>
<evidence type="ECO:0000256" key="9">
    <source>
        <dbReference type="SAM" id="MobiDB-lite"/>
    </source>
</evidence>
<dbReference type="GO" id="GO:0031514">
    <property type="term" value="C:motile cilium"/>
    <property type="evidence" value="ECO:0007669"/>
    <property type="project" value="UniProtKB-SubCell"/>
</dbReference>
<evidence type="ECO:0000256" key="2">
    <source>
        <dbReference type="ARBA" id="ARBA00022846"/>
    </source>
</evidence>
<feature type="compositionally biased region" description="Basic residues" evidence="9">
    <location>
        <begin position="13"/>
        <end position="23"/>
    </location>
</feature>
<dbReference type="Pfam" id="PF13868">
    <property type="entry name" value="TPH"/>
    <property type="match status" value="1"/>
</dbReference>
<dbReference type="PANTHER" id="PTHR15504:SF0">
    <property type="entry name" value="CILIA- AND FLAGELLA-ASSOCIATED PROTEIN 45"/>
    <property type="match status" value="1"/>
</dbReference>
<evidence type="ECO:0000256" key="1">
    <source>
        <dbReference type="ARBA" id="ARBA00004230"/>
    </source>
</evidence>
<evidence type="ECO:0000256" key="8">
    <source>
        <dbReference type="SAM" id="Coils"/>
    </source>
</evidence>
<dbReference type="EMBL" id="HBIV01033859">
    <property type="protein sequence ID" value="CAE0672510.1"/>
    <property type="molecule type" value="Transcribed_RNA"/>
</dbReference>
<name>A0A7S3Z5K4_9EUKA</name>
<keyword evidence="3 8" id="KW-0175">Coiled coil</keyword>
<comment type="subcellular location">
    <subcellularLocation>
        <location evidence="1">Cell projection</location>
        <location evidence="1">Cilium</location>
        <location evidence="1">Flagellum</location>
    </subcellularLocation>
</comment>
<evidence type="ECO:0000313" key="11">
    <source>
        <dbReference type="EMBL" id="CAE0672510.1"/>
    </source>
</evidence>
<comment type="similarity">
    <text evidence="6">Belongs to the CFAP45 family.</text>
</comment>
<evidence type="ECO:0000256" key="6">
    <source>
        <dbReference type="ARBA" id="ARBA00034116"/>
    </source>
</evidence>
<organism evidence="11">
    <name type="scientific">Lotharella globosa</name>
    <dbReference type="NCBI Taxonomy" id="91324"/>
    <lineage>
        <taxon>Eukaryota</taxon>
        <taxon>Sar</taxon>
        <taxon>Rhizaria</taxon>
        <taxon>Cercozoa</taxon>
        <taxon>Chlorarachniophyceae</taxon>
        <taxon>Lotharella</taxon>
    </lineage>
</organism>
<keyword evidence="5" id="KW-0966">Cell projection</keyword>
<keyword evidence="4" id="KW-0969">Cilium</keyword>
<feature type="domain" description="Trichohyalin-plectin-homology" evidence="10">
    <location>
        <begin position="119"/>
        <end position="461"/>
    </location>
</feature>
<sequence length="485" mass="56944">MSGVDESLFGSKRNSRKGSRKGHAVISKDKLKGLLGKESVVLKTSELYALKAKTVLNPTSHKAISKEARHKALAERSAMRKKKMASKGKMGRVSTVDKEEVAENAEQKGILVKAQGLKDEQHDDVKHMNQIILYAECATIRDRQLHEREKIKKQQMEEERKVVEQMEQERLKSIQRQEERERIRMIKKQNDAVVLRRQIADIQKERMRQRELAEQEAQHMLQRIKENEKRLEKEAQAKIEYGRKLHAEVMAANDAAARAKLRRKQEEQEEEDRIAQYLKDKELREAQEEARQAEIKAAKDKEVARLRALQEKANDQQSEIDELRARRYQEASDRRWRLAEKEKALKQQEMVRDLARVRNEQRLYKEKHIAEQRKQDQEQHLRLLMWQKEQQAKENAAAERKRLARVAIQDTVLEQIRKKEEGRKQAREEYLAEGRKVKAALAAEKARIEKVKQDKLNMMIKRGIPGKYRTELVKKQVLQAKIGSH</sequence>
<feature type="coiled-coil region" evidence="8">
    <location>
        <begin position="146"/>
        <end position="326"/>
    </location>
</feature>
<dbReference type="AlphaFoldDB" id="A0A7S3Z5K4"/>
<feature type="region of interest" description="Disordered" evidence="9">
    <location>
        <begin position="1"/>
        <end position="28"/>
    </location>
</feature>
<dbReference type="InterPro" id="IPR033253">
    <property type="entry name" value="CFAP45"/>
</dbReference>
<protein>
    <recommendedName>
        <fullName evidence="7">Cilia- and flagella-associated protein 45</fullName>
    </recommendedName>
</protein>
<proteinExistence type="inferred from homology"/>
<dbReference type="InterPro" id="IPR043597">
    <property type="entry name" value="TPH_dom"/>
</dbReference>
<accession>A0A7S3Z5K4</accession>
<keyword evidence="2" id="KW-0282">Flagellum</keyword>
<gene>
    <name evidence="11" type="ORF">LGLO00237_LOCUS24160</name>
</gene>